<evidence type="ECO:0000313" key="2">
    <source>
        <dbReference type="EMBL" id="KAL0571409.1"/>
    </source>
</evidence>
<name>A0ABR3F842_9AGAR</name>
<gene>
    <name evidence="2" type="ORF">V5O48_010560</name>
</gene>
<protein>
    <submittedName>
        <fullName evidence="2">Uncharacterized protein</fullName>
    </submittedName>
</protein>
<dbReference type="Proteomes" id="UP001465976">
    <property type="component" value="Unassembled WGS sequence"/>
</dbReference>
<reference evidence="2 3" key="1">
    <citation type="submission" date="2024-02" db="EMBL/GenBank/DDBJ databases">
        <title>A draft genome for the cacao thread blight pathogen Marasmius crinis-equi.</title>
        <authorList>
            <person name="Cohen S.P."/>
            <person name="Baruah I.K."/>
            <person name="Amoako-Attah I."/>
            <person name="Bukari Y."/>
            <person name="Meinhardt L.W."/>
            <person name="Bailey B.A."/>
        </authorList>
    </citation>
    <scope>NUCLEOTIDE SEQUENCE [LARGE SCALE GENOMIC DNA]</scope>
    <source>
        <strain evidence="2 3">GH-76</strain>
    </source>
</reference>
<comment type="caution">
    <text evidence="2">The sequence shown here is derived from an EMBL/GenBank/DDBJ whole genome shotgun (WGS) entry which is preliminary data.</text>
</comment>
<feature type="compositionally biased region" description="Acidic residues" evidence="1">
    <location>
        <begin position="117"/>
        <end position="131"/>
    </location>
</feature>
<evidence type="ECO:0000256" key="1">
    <source>
        <dbReference type="SAM" id="MobiDB-lite"/>
    </source>
</evidence>
<accession>A0ABR3F842</accession>
<organism evidence="2 3">
    <name type="scientific">Marasmius crinis-equi</name>
    <dbReference type="NCBI Taxonomy" id="585013"/>
    <lineage>
        <taxon>Eukaryota</taxon>
        <taxon>Fungi</taxon>
        <taxon>Dikarya</taxon>
        <taxon>Basidiomycota</taxon>
        <taxon>Agaricomycotina</taxon>
        <taxon>Agaricomycetes</taxon>
        <taxon>Agaricomycetidae</taxon>
        <taxon>Agaricales</taxon>
        <taxon>Marasmiineae</taxon>
        <taxon>Marasmiaceae</taxon>
        <taxon>Marasmius</taxon>
    </lineage>
</organism>
<evidence type="ECO:0000313" key="3">
    <source>
        <dbReference type="Proteomes" id="UP001465976"/>
    </source>
</evidence>
<keyword evidence="3" id="KW-1185">Reference proteome</keyword>
<sequence>MDQLWTLDVDDTIWQDAGLTDARDGKPIPRWLGDEGICAMLEQDRCQEEITRLQHKRDALQDWFAKEWDVILCAIQTAGASSNVQVWGPDEAAISSVGLNMRREHVLEVELSMKDEDGSDVDDGGSTGDEEDYQLIEHLETLELVDDLPDDA</sequence>
<feature type="region of interest" description="Disordered" evidence="1">
    <location>
        <begin position="112"/>
        <end position="131"/>
    </location>
</feature>
<dbReference type="EMBL" id="JBAHYK010000775">
    <property type="protein sequence ID" value="KAL0571409.1"/>
    <property type="molecule type" value="Genomic_DNA"/>
</dbReference>
<proteinExistence type="predicted"/>